<reference evidence="5 6" key="1">
    <citation type="journal article" name="Sci. Rep.">
        <title>Genome-scale phylogenetic analyses confirm Olpidium as the closest living zoosporic fungus to the non-flagellated, terrestrial fungi.</title>
        <authorList>
            <person name="Chang Y."/>
            <person name="Rochon D."/>
            <person name="Sekimoto S."/>
            <person name="Wang Y."/>
            <person name="Chovatia M."/>
            <person name="Sandor L."/>
            <person name="Salamov A."/>
            <person name="Grigoriev I.V."/>
            <person name="Stajich J.E."/>
            <person name="Spatafora J.W."/>
        </authorList>
    </citation>
    <scope>NUCLEOTIDE SEQUENCE [LARGE SCALE GENOMIC DNA]</scope>
    <source>
        <strain evidence="5">S191</strain>
    </source>
</reference>
<dbReference type="AlphaFoldDB" id="A0A8H7ZY55"/>
<organism evidence="5 6">
    <name type="scientific">Olpidium bornovanus</name>
    <dbReference type="NCBI Taxonomy" id="278681"/>
    <lineage>
        <taxon>Eukaryota</taxon>
        <taxon>Fungi</taxon>
        <taxon>Fungi incertae sedis</taxon>
        <taxon>Olpidiomycota</taxon>
        <taxon>Olpidiomycotina</taxon>
        <taxon>Olpidiomycetes</taxon>
        <taxon>Olpidiales</taxon>
        <taxon>Olpidiaceae</taxon>
        <taxon>Olpidium</taxon>
    </lineage>
</organism>
<dbReference type="PANTHER" id="PTHR47640:SF11">
    <property type="entry name" value="RNA-BINDING PROTEIN 42"/>
    <property type="match status" value="1"/>
</dbReference>
<evidence type="ECO:0000313" key="5">
    <source>
        <dbReference type="EMBL" id="KAG5461133.1"/>
    </source>
</evidence>
<dbReference type="EMBL" id="JAEFCI010004148">
    <property type="protein sequence ID" value="KAG5461133.1"/>
    <property type="molecule type" value="Genomic_DNA"/>
</dbReference>
<dbReference type="SUPFAM" id="SSF54928">
    <property type="entry name" value="RNA-binding domain, RBD"/>
    <property type="match status" value="1"/>
</dbReference>
<dbReference type="InterPro" id="IPR034215">
    <property type="entry name" value="RBM42_RRM"/>
</dbReference>
<evidence type="ECO:0000256" key="2">
    <source>
        <dbReference type="PROSITE-ProRule" id="PRU00176"/>
    </source>
</evidence>
<dbReference type="InterPro" id="IPR035979">
    <property type="entry name" value="RBD_domain_sf"/>
</dbReference>
<dbReference type="InterPro" id="IPR000504">
    <property type="entry name" value="RRM_dom"/>
</dbReference>
<evidence type="ECO:0000256" key="3">
    <source>
        <dbReference type="SAM" id="MobiDB-lite"/>
    </source>
</evidence>
<dbReference type="CDD" id="cd12383">
    <property type="entry name" value="RRM_RBM42"/>
    <property type="match status" value="1"/>
</dbReference>
<dbReference type="Pfam" id="PF00076">
    <property type="entry name" value="RRM_1"/>
    <property type="match status" value="1"/>
</dbReference>
<dbReference type="GO" id="GO:0003729">
    <property type="term" value="F:mRNA binding"/>
    <property type="evidence" value="ECO:0007669"/>
    <property type="project" value="InterPro"/>
</dbReference>
<gene>
    <name evidence="5" type="ORF">BJ554DRAFT_6722</name>
</gene>
<dbReference type="InterPro" id="IPR012677">
    <property type="entry name" value="Nucleotide-bd_a/b_plait_sf"/>
</dbReference>
<name>A0A8H7ZY55_9FUNG</name>
<proteinExistence type="predicted"/>
<evidence type="ECO:0000256" key="1">
    <source>
        <dbReference type="ARBA" id="ARBA00022884"/>
    </source>
</evidence>
<dbReference type="PROSITE" id="PS50102">
    <property type="entry name" value="RRM"/>
    <property type="match status" value="1"/>
</dbReference>
<dbReference type="SMART" id="SM00360">
    <property type="entry name" value="RRM"/>
    <property type="match status" value="1"/>
</dbReference>
<dbReference type="OrthoDB" id="1749473at2759"/>
<dbReference type="Gene3D" id="3.30.70.330">
    <property type="match status" value="1"/>
</dbReference>
<dbReference type="Proteomes" id="UP000673691">
    <property type="component" value="Unassembled WGS sequence"/>
</dbReference>
<feature type="domain" description="RRM" evidence="4">
    <location>
        <begin position="143"/>
        <end position="207"/>
    </location>
</feature>
<keyword evidence="1 2" id="KW-0694">RNA-binding</keyword>
<dbReference type="InterPro" id="IPR050825">
    <property type="entry name" value="RBM42_RBP45_47-like"/>
</dbReference>
<dbReference type="PANTHER" id="PTHR47640">
    <property type="entry name" value="TRNA SELENOCYSTEINE 1-ASSOCIATED PROTEIN 1-RELATED-RELATED"/>
    <property type="match status" value="1"/>
</dbReference>
<evidence type="ECO:0000259" key="4">
    <source>
        <dbReference type="PROSITE" id="PS50102"/>
    </source>
</evidence>
<protein>
    <recommendedName>
        <fullName evidence="4">RRM domain-containing protein</fullName>
    </recommendedName>
</protein>
<keyword evidence="6" id="KW-1185">Reference proteome</keyword>
<feature type="region of interest" description="Disordered" evidence="3">
    <location>
        <begin position="81"/>
        <end position="120"/>
    </location>
</feature>
<evidence type="ECO:0000313" key="6">
    <source>
        <dbReference type="Proteomes" id="UP000673691"/>
    </source>
</evidence>
<sequence>MWQPQSTTAVGPAAPAAATWVPAPRKLTAQASEVAYPEGHPKANLAAAAAAAGLPAPGAGAGAVPPRPAVAAPPPHARPNLYPVPYATDPARGRPLYPPLPGQQVPGLEDDKKKKRKPKTVVRAAGGEVWDDPTLLEWDSNDFRLFAGDLGNEVTDEVLTKAFSKYPSLLRTHVVRDKRTLKSKGYGFISFSDPADFAKAFKEMNGI</sequence>
<comment type="caution">
    <text evidence="5">The sequence shown here is derived from an EMBL/GenBank/DDBJ whole genome shotgun (WGS) entry which is preliminary data.</text>
</comment>
<accession>A0A8H7ZY55</accession>